<dbReference type="Proteomes" id="UP000237423">
    <property type="component" value="Unassembled WGS sequence"/>
</dbReference>
<dbReference type="AlphaFoldDB" id="A0A2S5CML8"/>
<name>A0A2S5CML8_9GAMM</name>
<gene>
    <name evidence="1" type="ORF">AADEFJLK_02285</name>
</gene>
<evidence type="ECO:0000313" key="2">
    <source>
        <dbReference type="Proteomes" id="UP000237423"/>
    </source>
</evidence>
<sequence length="74" mass="8139">MNITIDIPDEINRQLSEMNNINAFVVSALEMALTMQAQTATDDPLLQLSGMLTFGPGDIGENHDDYIGQSIRND</sequence>
<comment type="caution">
    <text evidence="1">The sequence shown here is derived from an EMBL/GenBank/DDBJ whole genome shotgun (WGS) entry which is preliminary data.</text>
</comment>
<dbReference type="RefSeq" id="WP_103974346.1">
    <property type="nucleotide sequence ID" value="NZ_PGFZ01000004.1"/>
</dbReference>
<reference evidence="1 2" key="1">
    <citation type="submission" date="2017-11" db="EMBL/GenBank/DDBJ databases">
        <title>Draft Genome Sequence of Methylobacter psychrotolerans Sph1T, an Obligate Methanotroph from Low-Temperature Environments.</title>
        <authorList>
            <person name="Oshkin I.Y."/>
            <person name="Miroshnikov K."/>
            <person name="Belova S.E."/>
            <person name="Korzhenkov A."/>
            <person name="Toshchakov S.V."/>
            <person name="Dedysh S.N."/>
        </authorList>
    </citation>
    <scope>NUCLEOTIDE SEQUENCE [LARGE SCALE GENOMIC DNA]</scope>
    <source>
        <strain evidence="1 2">Sph1</strain>
    </source>
</reference>
<proteinExistence type="predicted"/>
<protein>
    <submittedName>
        <fullName evidence="1">Uncharacterized protein</fullName>
    </submittedName>
</protein>
<accession>A0A2S5CML8</accession>
<dbReference type="EMBL" id="PGFZ01000004">
    <property type="protein sequence ID" value="POZ52063.1"/>
    <property type="molecule type" value="Genomic_DNA"/>
</dbReference>
<evidence type="ECO:0000313" key="1">
    <source>
        <dbReference type="EMBL" id="POZ52063.1"/>
    </source>
</evidence>
<organism evidence="1 2">
    <name type="scientific">Methylovulum psychrotolerans</name>
    <dbReference type="NCBI Taxonomy" id="1704499"/>
    <lineage>
        <taxon>Bacteria</taxon>
        <taxon>Pseudomonadati</taxon>
        <taxon>Pseudomonadota</taxon>
        <taxon>Gammaproteobacteria</taxon>
        <taxon>Methylococcales</taxon>
        <taxon>Methylococcaceae</taxon>
        <taxon>Methylovulum</taxon>
    </lineage>
</organism>